<dbReference type="AlphaFoldDB" id="A0A2Z3GMN7"/>
<sequence>MRLSSLFNSSHLSSSRTMKNLLLAALLALLLTAPAGAQPGIPTMRTLPQLQDSLRAVMTREHIPGLMLTLVSHDSVLFEGGLGLAGVTAKRPVTAHTLFRIGSVTKTFITAGLMQLIEQGKLHLNDEVHKIAPEIPIDNPWEATDPVRMVHLLEHTAGFDDVDLNHMYNNTATDPRGPAVLAIFRNELHCRWRPGERMSYSNPGYQVAGYLLEKFSGQPYEQYLTAHFLRPLAMPDASPALRIVPGPGMSRGYSYADGRYRTLPLLPTYVGPASSMSASAADMTQ</sequence>
<dbReference type="Gene3D" id="3.40.710.10">
    <property type="entry name" value="DD-peptidase/beta-lactamase superfamily"/>
    <property type="match status" value="1"/>
</dbReference>
<dbReference type="PANTHER" id="PTHR46825">
    <property type="entry name" value="D-ALANYL-D-ALANINE-CARBOXYPEPTIDASE/ENDOPEPTIDASE AMPH"/>
    <property type="match status" value="1"/>
</dbReference>
<feature type="domain" description="Beta-lactamase-related" evidence="2">
    <location>
        <begin position="52"/>
        <end position="284"/>
    </location>
</feature>
<organism evidence="3 4">
    <name type="scientific">Hymenobacter nivis</name>
    <dbReference type="NCBI Taxonomy" id="1850093"/>
    <lineage>
        <taxon>Bacteria</taxon>
        <taxon>Pseudomonadati</taxon>
        <taxon>Bacteroidota</taxon>
        <taxon>Cytophagia</taxon>
        <taxon>Cytophagales</taxon>
        <taxon>Hymenobacteraceae</taxon>
        <taxon>Hymenobacter</taxon>
    </lineage>
</organism>
<proteinExistence type="predicted"/>
<keyword evidence="1" id="KW-0732">Signal</keyword>
<evidence type="ECO:0000313" key="4">
    <source>
        <dbReference type="Proteomes" id="UP000245999"/>
    </source>
</evidence>
<dbReference type="KEGG" id="hnv:DDQ68_11670"/>
<name>A0A2Z3GMN7_9BACT</name>
<accession>A0A2Z3GMN7</accession>
<dbReference type="SUPFAM" id="SSF56601">
    <property type="entry name" value="beta-lactamase/transpeptidase-like"/>
    <property type="match status" value="1"/>
</dbReference>
<evidence type="ECO:0000256" key="1">
    <source>
        <dbReference type="SAM" id="SignalP"/>
    </source>
</evidence>
<keyword evidence="4" id="KW-1185">Reference proteome</keyword>
<dbReference type="InterPro" id="IPR001466">
    <property type="entry name" value="Beta-lactam-related"/>
</dbReference>
<protein>
    <recommendedName>
        <fullName evidence="2">Beta-lactamase-related domain-containing protein</fullName>
    </recommendedName>
</protein>
<dbReference type="Pfam" id="PF00144">
    <property type="entry name" value="Beta-lactamase"/>
    <property type="match status" value="1"/>
</dbReference>
<gene>
    <name evidence="3" type="ORF">DDQ68_11670</name>
</gene>
<feature type="signal peptide" evidence="1">
    <location>
        <begin position="1"/>
        <end position="37"/>
    </location>
</feature>
<dbReference type="EMBL" id="CP029145">
    <property type="protein sequence ID" value="AWM33382.1"/>
    <property type="molecule type" value="Genomic_DNA"/>
</dbReference>
<evidence type="ECO:0000313" key="3">
    <source>
        <dbReference type="EMBL" id="AWM33382.1"/>
    </source>
</evidence>
<dbReference type="PANTHER" id="PTHR46825:SF9">
    <property type="entry name" value="BETA-LACTAMASE-RELATED DOMAIN-CONTAINING PROTEIN"/>
    <property type="match status" value="1"/>
</dbReference>
<dbReference type="Proteomes" id="UP000245999">
    <property type="component" value="Chromosome"/>
</dbReference>
<evidence type="ECO:0000259" key="2">
    <source>
        <dbReference type="Pfam" id="PF00144"/>
    </source>
</evidence>
<dbReference type="InterPro" id="IPR050491">
    <property type="entry name" value="AmpC-like"/>
</dbReference>
<dbReference type="OrthoDB" id="9793489at2"/>
<dbReference type="InterPro" id="IPR012338">
    <property type="entry name" value="Beta-lactam/transpept-like"/>
</dbReference>
<reference evidence="4" key="1">
    <citation type="submission" date="2018-04" db="EMBL/GenBank/DDBJ databases">
        <title>Complete genome of Antarctic heterotrophic bacterium Hymenobacter nivis.</title>
        <authorList>
            <person name="Terashima M."/>
        </authorList>
    </citation>
    <scope>NUCLEOTIDE SEQUENCE [LARGE SCALE GENOMIC DNA]</scope>
    <source>
        <strain evidence="4">NBRC 111535</strain>
    </source>
</reference>
<feature type="chain" id="PRO_5016310744" description="Beta-lactamase-related domain-containing protein" evidence="1">
    <location>
        <begin position="38"/>
        <end position="285"/>
    </location>
</feature>